<organism evidence="1 2">
    <name type="scientific">Podarcis lilfordi</name>
    <name type="common">Lilford's wall lizard</name>
    <dbReference type="NCBI Taxonomy" id="74358"/>
    <lineage>
        <taxon>Eukaryota</taxon>
        <taxon>Metazoa</taxon>
        <taxon>Chordata</taxon>
        <taxon>Craniata</taxon>
        <taxon>Vertebrata</taxon>
        <taxon>Euteleostomi</taxon>
        <taxon>Lepidosauria</taxon>
        <taxon>Squamata</taxon>
        <taxon>Bifurcata</taxon>
        <taxon>Unidentata</taxon>
        <taxon>Episquamata</taxon>
        <taxon>Laterata</taxon>
        <taxon>Lacertibaenia</taxon>
        <taxon>Lacertidae</taxon>
        <taxon>Podarcis</taxon>
    </lineage>
</organism>
<gene>
    <name evidence="1" type="ORF">PODLI_1B025852</name>
</gene>
<keyword evidence="2" id="KW-1185">Reference proteome</keyword>
<sequence>MKLLNTFRNEICKSLQIPALRIISLRTKKSDCYGHKPERCVYSMFLLSACNQEVPLVHISNVATASSRTRGGVNPHFPNMFLLLFPKAENCLQVIGKRQFFHVKKDTLKARRRMS</sequence>
<protein>
    <submittedName>
        <fullName evidence="1">Uncharacterized protein</fullName>
    </submittedName>
</protein>
<name>A0AA35KC20_9SAUR</name>
<dbReference type="Proteomes" id="UP001178461">
    <property type="component" value="Chromosome 5"/>
</dbReference>
<accession>A0AA35KC20</accession>
<reference evidence="1" key="1">
    <citation type="submission" date="2022-12" db="EMBL/GenBank/DDBJ databases">
        <authorList>
            <person name="Alioto T."/>
            <person name="Alioto T."/>
            <person name="Gomez Garrido J."/>
        </authorList>
    </citation>
    <scope>NUCLEOTIDE SEQUENCE</scope>
</reference>
<proteinExistence type="predicted"/>
<dbReference type="AlphaFoldDB" id="A0AA35KC20"/>
<evidence type="ECO:0000313" key="2">
    <source>
        <dbReference type="Proteomes" id="UP001178461"/>
    </source>
</evidence>
<evidence type="ECO:0000313" key="1">
    <source>
        <dbReference type="EMBL" id="CAI5774403.1"/>
    </source>
</evidence>
<dbReference type="EMBL" id="OX395130">
    <property type="protein sequence ID" value="CAI5774403.1"/>
    <property type="molecule type" value="Genomic_DNA"/>
</dbReference>